<name>A0ACB5TGG6_CANBO</name>
<dbReference type="EMBL" id="BSXV01000171">
    <property type="protein sequence ID" value="GME87865.1"/>
    <property type="molecule type" value="Genomic_DNA"/>
</dbReference>
<protein>
    <submittedName>
        <fullName evidence="1">Unnamed protein product</fullName>
    </submittedName>
</protein>
<gene>
    <name evidence="1" type="ORF">Cboi01_000060300</name>
</gene>
<keyword evidence="2" id="KW-1185">Reference proteome</keyword>
<dbReference type="Proteomes" id="UP001165101">
    <property type="component" value="Unassembled WGS sequence"/>
</dbReference>
<evidence type="ECO:0000313" key="2">
    <source>
        <dbReference type="Proteomes" id="UP001165101"/>
    </source>
</evidence>
<evidence type="ECO:0000313" key="1">
    <source>
        <dbReference type="EMBL" id="GME87865.1"/>
    </source>
</evidence>
<reference evidence="1" key="1">
    <citation type="submission" date="2023-04" db="EMBL/GenBank/DDBJ databases">
        <title>Candida boidinii NBRC 1967.</title>
        <authorList>
            <person name="Ichikawa N."/>
            <person name="Sato H."/>
            <person name="Tonouchi N."/>
        </authorList>
    </citation>
    <scope>NUCLEOTIDE SEQUENCE</scope>
    <source>
        <strain evidence="1">NBRC 1967</strain>
    </source>
</reference>
<proteinExistence type="predicted"/>
<comment type="caution">
    <text evidence="1">The sequence shown here is derived from an EMBL/GenBank/DDBJ whole genome shotgun (WGS) entry which is preliminary data.</text>
</comment>
<accession>A0ACB5TGG6</accession>
<sequence length="837" mass="94792">MNRLGRYLVIPTARYPLLGSKFAVGRINQFQFKAPIQRYFHNSGSSLVSEERILEDSNDGENNDVENTGVILKEKKETILYFDHLMPLRKGKYDFRSTILGYIYDFTPKGLTNLVLDLCKAPKGETADDVLPLQITKFTPIIRDGGAFVRFRVPEETDIAEFNSQIIARVNRERKLGIFSLLFDPRCYVVKGTPWIEDLRRYPSPNIKIVFEGPDLTQENLYTLFRRYGTIADIIPVKPDSKDAPKTASVRFRTTRAGVSARHCVTGLKVGNTVVHIQYEPLPKDNIITSFIKDHSRIAIPLIIALLATVAVFIFDPIRSFFMEEKITQKFAFQKNVYVKQFLDYFASTRLRMQRLLISDDEKADPTFSNPHVGWTERRDLIKNIKLWLEENVNTFIIVSGPRGSGKRSLVEQGVLDKRENVLYIDCENLIKARKETTFLSAFANEIGFFPIFAWLNTSASFIDLVVQGLTGQKSGLSESKETQVKNMLTLSINVIRDIALTKYNKKASEACSEGRPVPKEEDYLQSNPDDKPVIVIDRYQASRKGSNPNSFVYKELADWASNLITLNIAHVIFITDDIGSVSYLSGALPTTAFKQAVVSDASEASSEEYVINNLADFPNVVKTQRLDLIESTKSFGGRISDLQTFIRRMKNGEAPHEALHGMIIQSCEQLGQLFNSVDTDELNSGFTSPHAWSLIKLLAKSRTVSMDEIMTLPLLKSNPLPILRSMENAGIIAIVRDAGLIKEVKPAKPLLESAFRHMVNDRLIYHNLESVYLNKLMSTENAKIAKFEEEVTKFRGLGDNRMFKERLQYLASKLEVSTKIIKACEDDLKKLLTNQK</sequence>
<organism evidence="1 2">
    <name type="scientific">Candida boidinii</name>
    <name type="common">Yeast</name>
    <dbReference type="NCBI Taxonomy" id="5477"/>
    <lineage>
        <taxon>Eukaryota</taxon>
        <taxon>Fungi</taxon>
        <taxon>Dikarya</taxon>
        <taxon>Ascomycota</taxon>
        <taxon>Saccharomycotina</taxon>
        <taxon>Pichiomycetes</taxon>
        <taxon>Pichiales</taxon>
        <taxon>Pichiaceae</taxon>
        <taxon>Ogataea</taxon>
        <taxon>Ogataea/Candida clade</taxon>
    </lineage>
</organism>